<feature type="domain" description="C2H2-type" evidence="8">
    <location>
        <begin position="357"/>
        <end position="384"/>
    </location>
</feature>
<dbReference type="AlphaFoldDB" id="A0AAN9YW19"/>
<keyword evidence="2" id="KW-0479">Metal-binding</keyword>
<keyword evidence="3" id="KW-0677">Repeat</keyword>
<evidence type="ECO:0000256" key="2">
    <source>
        <dbReference type="ARBA" id="ARBA00022723"/>
    </source>
</evidence>
<dbReference type="Pfam" id="PF00096">
    <property type="entry name" value="zf-C2H2"/>
    <property type="match status" value="2"/>
</dbReference>
<dbReference type="SUPFAM" id="SSF57667">
    <property type="entry name" value="beta-beta-alpha zinc fingers"/>
    <property type="match status" value="4"/>
</dbReference>
<sequence>MRYETTIFENYLKSLEDSEAGIEKRDDFNLEKKSAMATSDFTSKCSNVAINQGTKSNEVYVNITLNAAKMSDFNNETIPVVNNVHHGVTASSSRSSGKMHRIPQVFGYEGNSFEHGFVVQSENNCVRQGVGSNQKMKESYNVSEYQHKVLLSICNPQPSHTDIKKTDNPETALLQTCCFGEDTNSNISRTLQSVEEVLSLETVSPSGIDTTVGFDKTKHSNTKSQSENTSVKCVSVELNDTSNSKHIKQKYHKKKDYEELAPYKFFCSMCSFKSKRASHFTRHMKLHNEVSKLFKCNQCSFTSIRLSHLRRHELNHSKLTLACNICQYQTNSQKLLVRHKRFKHSAPEVPEVKKDILQCQHCAYQTSRSHLLQRHTKVHESNALLIQEYHCKQCSYKTNRKEHFVRHTNNIHEGRRPFLCHWCGKAFKRQDALKQHSSTHTAQDAVTCPECGKGCRSHAHLSQHMTVHSTERLFLCELCGASFKTRAVQRKHMFTIHQHPKAFLCSHCSRKFSTKFALRRHVKQHSSQLPTEKPLQDQVPDPNTCVRLLAMDAVFYTDPAGTHTSTPNGIASPPKEKAKLLQSAATCEAESVNVIPTQTVMQSNSETTTLVYVTRTFVPLQR</sequence>
<comment type="caution">
    <text evidence="9">The sequence shown here is derived from an EMBL/GenBank/DDBJ whole genome shotgun (WGS) entry which is preliminary data.</text>
</comment>
<dbReference type="PROSITE" id="PS50157">
    <property type="entry name" value="ZINC_FINGER_C2H2_2"/>
    <property type="match status" value="7"/>
</dbReference>
<dbReference type="EMBL" id="JAZDUA010000520">
    <property type="protein sequence ID" value="KAK7791602.1"/>
    <property type="molecule type" value="Genomic_DNA"/>
</dbReference>
<dbReference type="InterPro" id="IPR036236">
    <property type="entry name" value="Znf_C2H2_sf"/>
</dbReference>
<accession>A0AAN9YW19</accession>
<evidence type="ECO:0000256" key="6">
    <source>
        <dbReference type="ARBA" id="ARBA00023242"/>
    </source>
</evidence>
<protein>
    <recommendedName>
        <fullName evidence="8">C2H2-type domain-containing protein</fullName>
    </recommendedName>
</protein>
<dbReference type="SMART" id="SM00355">
    <property type="entry name" value="ZnF_C2H2"/>
    <property type="match status" value="9"/>
</dbReference>
<feature type="domain" description="C2H2-type" evidence="8">
    <location>
        <begin position="446"/>
        <end position="473"/>
    </location>
</feature>
<evidence type="ECO:0000313" key="9">
    <source>
        <dbReference type="EMBL" id="KAK7791602.1"/>
    </source>
</evidence>
<feature type="domain" description="C2H2-type" evidence="8">
    <location>
        <begin position="474"/>
        <end position="502"/>
    </location>
</feature>
<keyword evidence="10" id="KW-1185">Reference proteome</keyword>
<feature type="domain" description="C2H2-type" evidence="8">
    <location>
        <begin position="294"/>
        <end position="317"/>
    </location>
</feature>
<dbReference type="GO" id="GO:0005634">
    <property type="term" value="C:nucleus"/>
    <property type="evidence" value="ECO:0007669"/>
    <property type="project" value="UniProtKB-SubCell"/>
</dbReference>
<evidence type="ECO:0000313" key="10">
    <source>
        <dbReference type="Proteomes" id="UP001378592"/>
    </source>
</evidence>
<gene>
    <name evidence="9" type="ORF">R5R35_002230</name>
</gene>
<dbReference type="InterPro" id="IPR013087">
    <property type="entry name" value="Znf_C2H2_type"/>
</dbReference>
<dbReference type="PROSITE" id="PS00028">
    <property type="entry name" value="ZINC_FINGER_C2H2_1"/>
    <property type="match status" value="4"/>
</dbReference>
<feature type="domain" description="C2H2-type" evidence="8">
    <location>
        <begin position="418"/>
        <end position="445"/>
    </location>
</feature>
<feature type="domain" description="C2H2-type" evidence="8">
    <location>
        <begin position="503"/>
        <end position="530"/>
    </location>
</feature>
<keyword evidence="5" id="KW-0862">Zinc</keyword>
<evidence type="ECO:0000256" key="4">
    <source>
        <dbReference type="ARBA" id="ARBA00022771"/>
    </source>
</evidence>
<evidence type="ECO:0000259" key="8">
    <source>
        <dbReference type="PROSITE" id="PS50157"/>
    </source>
</evidence>
<keyword evidence="6" id="KW-0539">Nucleus</keyword>
<dbReference type="Pfam" id="PF13894">
    <property type="entry name" value="zf-C2H2_4"/>
    <property type="match status" value="1"/>
</dbReference>
<dbReference type="GO" id="GO:0008270">
    <property type="term" value="F:zinc ion binding"/>
    <property type="evidence" value="ECO:0007669"/>
    <property type="project" value="UniProtKB-KW"/>
</dbReference>
<keyword evidence="4 7" id="KW-0863">Zinc-finger</keyword>
<evidence type="ECO:0000256" key="7">
    <source>
        <dbReference type="PROSITE-ProRule" id="PRU00042"/>
    </source>
</evidence>
<feature type="domain" description="C2H2-type" evidence="8">
    <location>
        <begin position="389"/>
        <end position="417"/>
    </location>
</feature>
<name>A0AAN9YW19_9ORTH</name>
<reference evidence="9 10" key="1">
    <citation type="submission" date="2024-03" db="EMBL/GenBank/DDBJ databases">
        <title>The genome assembly and annotation of the cricket Gryllus longicercus Weissman &amp; Gray.</title>
        <authorList>
            <person name="Szrajer S."/>
            <person name="Gray D."/>
            <person name="Ylla G."/>
        </authorList>
    </citation>
    <scope>NUCLEOTIDE SEQUENCE [LARGE SCALE GENOMIC DNA]</scope>
    <source>
        <strain evidence="9">DAG 2021-001</strain>
        <tissue evidence="9">Whole body minus gut</tissue>
    </source>
</reference>
<dbReference type="FunFam" id="3.30.160.60:FF:000145">
    <property type="entry name" value="Zinc finger protein 574"/>
    <property type="match status" value="1"/>
</dbReference>
<dbReference type="Gene3D" id="3.30.160.60">
    <property type="entry name" value="Classic Zinc Finger"/>
    <property type="match status" value="5"/>
</dbReference>
<evidence type="ECO:0000256" key="5">
    <source>
        <dbReference type="ARBA" id="ARBA00022833"/>
    </source>
</evidence>
<dbReference type="PANTHER" id="PTHR24379:SF121">
    <property type="entry name" value="C2H2-TYPE DOMAIN-CONTAINING PROTEIN"/>
    <property type="match status" value="1"/>
</dbReference>
<comment type="subcellular location">
    <subcellularLocation>
        <location evidence="1">Nucleus</location>
    </subcellularLocation>
</comment>
<dbReference type="PANTHER" id="PTHR24379">
    <property type="entry name" value="KRAB AND ZINC FINGER DOMAIN-CONTAINING"/>
    <property type="match status" value="1"/>
</dbReference>
<organism evidence="9 10">
    <name type="scientific">Gryllus longicercus</name>
    <dbReference type="NCBI Taxonomy" id="2509291"/>
    <lineage>
        <taxon>Eukaryota</taxon>
        <taxon>Metazoa</taxon>
        <taxon>Ecdysozoa</taxon>
        <taxon>Arthropoda</taxon>
        <taxon>Hexapoda</taxon>
        <taxon>Insecta</taxon>
        <taxon>Pterygota</taxon>
        <taxon>Neoptera</taxon>
        <taxon>Polyneoptera</taxon>
        <taxon>Orthoptera</taxon>
        <taxon>Ensifera</taxon>
        <taxon>Gryllidea</taxon>
        <taxon>Grylloidea</taxon>
        <taxon>Gryllidae</taxon>
        <taxon>Gryllinae</taxon>
        <taxon>Gryllus</taxon>
    </lineage>
</organism>
<proteinExistence type="predicted"/>
<evidence type="ECO:0000256" key="1">
    <source>
        <dbReference type="ARBA" id="ARBA00004123"/>
    </source>
</evidence>
<evidence type="ECO:0000256" key="3">
    <source>
        <dbReference type="ARBA" id="ARBA00022737"/>
    </source>
</evidence>
<dbReference type="Proteomes" id="UP001378592">
    <property type="component" value="Unassembled WGS sequence"/>
</dbReference>